<dbReference type="EMBL" id="KV907514">
    <property type="protein sequence ID" value="OOF90770.1"/>
    <property type="molecule type" value="Genomic_DNA"/>
</dbReference>
<sequence length="733" mass="79944">MVNMRVIPSLPTLIALGLLAPRVLAADTLSTQGLTTCLSDSAIQVDKLDVTYTRSTREIVFDVAGTNAKEQNVTAALTIYAYGSQIYSESFDPCSSEYYVEQLCPVAAGSFSATGTQTLPETFASEVPSIAFAIPDLDGQVKLQLKSKTDNDELACIQSDLTNGNTMQIAGVSYAAAGVAGAALAVSGLSALGAVGHPGAAGSSSPNFGDVVTWFHTMATNGMLSVSYPTVYRSFSKNFAFSTGLISWGKMQEAIDNFRQSTGGNLTDNNYQYLLNATLVYSGDSSSNSSSNSKRGLDLVVGAVNLAAREVSTSYSKNTTSTNSTTTSDDSDSFEHYVSGIEAYVEQLTVPQANTFMTVLLIFAILIAAITVGILLLKVILEVWALYGSFPQKLTNFRKDYWGLLGRTITNLILLLYGVWVIWCVYQLSGGDSWAAKLLAAVALTVFTGVLLFFGLRIAFLARKYKQSEGDASHLYDDHETWRKYSLFYDNYKKDYWWAFVPAIVYMFAKGCVIAAADGHGLVQSAGQLIVEALMLTLLLWNRPYVAKSSQWINITVQVVRVLSIACVLIFVDELGLSETTKTVTGIVLIAIQSGLSGVLAILIATNAIILCIRENPHAKRKREANKMNRDIDDLTPLDARESLLMEHPPRKEFSEMSNFNFTGPYEPYRDQHDSKSRQSTGSTERLVDPGYPLDDRHGRSISRESRRSHESHGSHDSPEGRHATTPGYGFAY</sequence>
<gene>
    <name evidence="11" type="ORF">ASPCADRAFT_211721</name>
</gene>
<feature type="compositionally biased region" description="Basic and acidic residues" evidence="7">
    <location>
        <begin position="694"/>
        <end position="723"/>
    </location>
</feature>
<feature type="transmembrane region" description="Helical" evidence="8">
    <location>
        <begin position="408"/>
        <end position="428"/>
    </location>
</feature>
<dbReference type="GO" id="GO:0055085">
    <property type="term" value="P:transmembrane transport"/>
    <property type="evidence" value="ECO:0007669"/>
    <property type="project" value="TreeGrafter"/>
</dbReference>
<dbReference type="GO" id="GO:0009272">
    <property type="term" value="P:fungal-type cell wall biogenesis"/>
    <property type="evidence" value="ECO:0007669"/>
    <property type="project" value="TreeGrafter"/>
</dbReference>
<evidence type="ECO:0000256" key="9">
    <source>
        <dbReference type="SAM" id="SignalP"/>
    </source>
</evidence>
<evidence type="ECO:0000256" key="2">
    <source>
        <dbReference type="ARBA" id="ARBA00010642"/>
    </source>
</evidence>
<feature type="transmembrane region" description="Helical" evidence="8">
    <location>
        <begin position="356"/>
        <end position="387"/>
    </location>
</feature>
<dbReference type="GO" id="GO:0016020">
    <property type="term" value="C:membrane"/>
    <property type="evidence" value="ECO:0007669"/>
    <property type="project" value="UniProtKB-SubCell"/>
</dbReference>
<evidence type="ECO:0000256" key="3">
    <source>
        <dbReference type="ARBA" id="ARBA00022692"/>
    </source>
</evidence>
<keyword evidence="5 8" id="KW-1133">Transmembrane helix</keyword>
<dbReference type="VEuPathDB" id="FungiDB:ASPCADRAFT_211721"/>
<dbReference type="InterPro" id="IPR040241">
    <property type="entry name" value="TRP_Flc/Pkd2-like"/>
</dbReference>
<feature type="signal peptide" evidence="9">
    <location>
        <begin position="1"/>
        <end position="25"/>
    </location>
</feature>
<evidence type="ECO:0000256" key="6">
    <source>
        <dbReference type="ARBA" id="ARBA00023136"/>
    </source>
</evidence>
<keyword evidence="6 8" id="KW-0472">Membrane</keyword>
<evidence type="ECO:0000256" key="7">
    <source>
        <dbReference type="SAM" id="MobiDB-lite"/>
    </source>
</evidence>
<dbReference type="Pfam" id="PF06011">
    <property type="entry name" value="TRP"/>
    <property type="match status" value="1"/>
</dbReference>
<proteinExistence type="inferred from homology"/>
<dbReference type="AlphaFoldDB" id="A0A1R3R8H9"/>
<evidence type="ECO:0000313" key="12">
    <source>
        <dbReference type="Proteomes" id="UP000188318"/>
    </source>
</evidence>
<comment type="similarity">
    <text evidence="2">Belongs to the transient receptor potential (TRP) ion channel family.</text>
</comment>
<evidence type="ECO:0000256" key="8">
    <source>
        <dbReference type="SAM" id="Phobius"/>
    </source>
</evidence>
<evidence type="ECO:0000256" key="5">
    <source>
        <dbReference type="ARBA" id="ARBA00022989"/>
    </source>
</evidence>
<evidence type="ECO:0000313" key="11">
    <source>
        <dbReference type="EMBL" id="OOF90770.1"/>
    </source>
</evidence>
<keyword evidence="4 9" id="KW-0732">Signal</keyword>
<feature type="transmembrane region" description="Helical" evidence="8">
    <location>
        <begin position="522"/>
        <end position="541"/>
    </location>
</feature>
<keyword evidence="3 8" id="KW-0812">Transmembrane</keyword>
<dbReference type="InterPro" id="IPR010308">
    <property type="entry name" value="TRP_C"/>
</dbReference>
<evidence type="ECO:0000256" key="4">
    <source>
        <dbReference type="ARBA" id="ARBA00022729"/>
    </source>
</evidence>
<dbReference type="InterPro" id="IPR032800">
    <property type="entry name" value="TRP_N"/>
</dbReference>
<evidence type="ECO:0000259" key="10">
    <source>
        <dbReference type="SMART" id="SM01320"/>
    </source>
</evidence>
<reference evidence="12" key="1">
    <citation type="journal article" date="2017" name="Genome Biol.">
        <title>Comparative genomics reveals high biological diversity and specific adaptations in the industrially and medically important fungal genus Aspergillus.</title>
        <authorList>
            <person name="de Vries R.P."/>
            <person name="Riley R."/>
            <person name="Wiebenga A."/>
            <person name="Aguilar-Osorio G."/>
            <person name="Amillis S."/>
            <person name="Uchima C.A."/>
            <person name="Anderluh G."/>
            <person name="Asadollahi M."/>
            <person name="Askin M."/>
            <person name="Barry K."/>
            <person name="Battaglia E."/>
            <person name="Bayram O."/>
            <person name="Benocci T."/>
            <person name="Braus-Stromeyer S.A."/>
            <person name="Caldana C."/>
            <person name="Canovas D."/>
            <person name="Cerqueira G.C."/>
            <person name="Chen F."/>
            <person name="Chen W."/>
            <person name="Choi C."/>
            <person name="Clum A."/>
            <person name="Dos Santos R.A."/>
            <person name="Damasio A.R."/>
            <person name="Diallinas G."/>
            <person name="Emri T."/>
            <person name="Fekete E."/>
            <person name="Flipphi M."/>
            <person name="Freyberg S."/>
            <person name="Gallo A."/>
            <person name="Gournas C."/>
            <person name="Habgood R."/>
            <person name="Hainaut M."/>
            <person name="Harispe M.L."/>
            <person name="Henrissat B."/>
            <person name="Hilden K.S."/>
            <person name="Hope R."/>
            <person name="Hossain A."/>
            <person name="Karabika E."/>
            <person name="Karaffa L."/>
            <person name="Karanyi Z."/>
            <person name="Krasevec N."/>
            <person name="Kuo A."/>
            <person name="Kusch H."/>
            <person name="LaButti K."/>
            <person name="Lagendijk E.L."/>
            <person name="Lapidus A."/>
            <person name="Levasseur A."/>
            <person name="Lindquist E."/>
            <person name="Lipzen A."/>
            <person name="Logrieco A.F."/>
            <person name="MacCabe A."/>
            <person name="Maekelae M.R."/>
            <person name="Malavazi I."/>
            <person name="Melin P."/>
            <person name="Meyer V."/>
            <person name="Mielnichuk N."/>
            <person name="Miskei M."/>
            <person name="Molnar A.P."/>
            <person name="Mule G."/>
            <person name="Ngan C.Y."/>
            <person name="Orejas M."/>
            <person name="Orosz E."/>
            <person name="Ouedraogo J.P."/>
            <person name="Overkamp K.M."/>
            <person name="Park H.-S."/>
            <person name="Perrone G."/>
            <person name="Piumi F."/>
            <person name="Punt P.J."/>
            <person name="Ram A.F."/>
            <person name="Ramon A."/>
            <person name="Rauscher S."/>
            <person name="Record E."/>
            <person name="Riano-Pachon D.M."/>
            <person name="Robert V."/>
            <person name="Roehrig J."/>
            <person name="Ruller R."/>
            <person name="Salamov A."/>
            <person name="Salih N.S."/>
            <person name="Samson R.A."/>
            <person name="Sandor E."/>
            <person name="Sanguinetti M."/>
            <person name="Schuetze T."/>
            <person name="Sepcic K."/>
            <person name="Shelest E."/>
            <person name="Sherlock G."/>
            <person name="Sophianopoulou V."/>
            <person name="Squina F.M."/>
            <person name="Sun H."/>
            <person name="Susca A."/>
            <person name="Todd R.B."/>
            <person name="Tsang A."/>
            <person name="Unkles S.E."/>
            <person name="van de Wiele N."/>
            <person name="van Rossen-Uffink D."/>
            <person name="Oliveira J.V."/>
            <person name="Vesth T.C."/>
            <person name="Visser J."/>
            <person name="Yu J.-H."/>
            <person name="Zhou M."/>
            <person name="Andersen M.R."/>
            <person name="Archer D.B."/>
            <person name="Baker S.E."/>
            <person name="Benoit I."/>
            <person name="Brakhage A.A."/>
            <person name="Braus G.H."/>
            <person name="Fischer R."/>
            <person name="Frisvad J.C."/>
            <person name="Goldman G.H."/>
            <person name="Houbraken J."/>
            <person name="Oakley B."/>
            <person name="Pocsi I."/>
            <person name="Scazzocchio C."/>
            <person name="Seiboth B."/>
            <person name="vanKuyk P.A."/>
            <person name="Wortman J."/>
            <person name="Dyer P.S."/>
            <person name="Grigoriev I.V."/>
        </authorList>
    </citation>
    <scope>NUCLEOTIDE SEQUENCE [LARGE SCALE GENOMIC DNA]</scope>
    <source>
        <strain evidence="12">ITEM 5010</strain>
    </source>
</reference>
<dbReference type="Proteomes" id="UP000188318">
    <property type="component" value="Unassembled WGS sequence"/>
</dbReference>
<feature type="chain" id="PRO_5013272244" description="ML-like domain-containing protein" evidence="9">
    <location>
        <begin position="26"/>
        <end position="733"/>
    </location>
</feature>
<name>A0A1R3R8H9_ASPC5</name>
<dbReference type="SMART" id="SM01320">
    <property type="entry name" value="TRP_N"/>
    <property type="match status" value="1"/>
</dbReference>
<dbReference type="PANTHER" id="PTHR31145:SF5">
    <property type="entry name" value="DUF907 DOMAIN PROTEIN (AFU_ORTHOLOGUE AFUA_2G06100)"/>
    <property type="match status" value="1"/>
</dbReference>
<feature type="transmembrane region" description="Helical" evidence="8">
    <location>
        <begin position="553"/>
        <end position="572"/>
    </location>
</feature>
<feature type="transmembrane region" description="Helical" evidence="8">
    <location>
        <begin position="434"/>
        <end position="456"/>
    </location>
</feature>
<dbReference type="Pfam" id="PF14558">
    <property type="entry name" value="TRP_N"/>
    <property type="match status" value="1"/>
</dbReference>
<feature type="compositionally biased region" description="Basic and acidic residues" evidence="7">
    <location>
        <begin position="668"/>
        <end position="677"/>
    </location>
</feature>
<evidence type="ECO:0000256" key="1">
    <source>
        <dbReference type="ARBA" id="ARBA00004141"/>
    </source>
</evidence>
<feature type="region of interest" description="Disordered" evidence="7">
    <location>
        <begin position="655"/>
        <end position="733"/>
    </location>
</feature>
<keyword evidence="12" id="KW-1185">Reference proteome</keyword>
<dbReference type="OrthoDB" id="2115177at2759"/>
<feature type="transmembrane region" description="Helical" evidence="8">
    <location>
        <begin position="496"/>
        <end position="516"/>
    </location>
</feature>
<organism evidence="11 12">
    <name type="scientific">Aspergillus carbonarius (strain ITEM 5010)</name>
    <dbReference type="NCBI Taxonomy" id="602072"/>
    <lineage>
        <taxon>Eukaryota</taxon>
        <taxon>Fungi</taxon>
        <taxon>Dikarya</taxon>
        <taxon>Ascomycota</taxon>
        <taxon>Pezizomycotina</taxon>
        <taxon>Eurotiomycetes</taxon>
        <taxon>Eurotiomycetidae</taxon>
        <taxon>Eurotiales</taxon>
        <taxon>Aspergillaceae</taxon>
        <taxon>Aspergillus</taxon>
        <taxon>Aspergillus subgen. Circumdati</taxon>
    </lineage>
</organism>
<accession>A0A1R3R8H9</accession>
<feature type="transmembrane region" description="Helical" evidence="8">
    <location>
        <begin position="584"/>
        <end position="613"/>
    </location>
</feature>
<dbReference type="PANTHER" id="PTHR31145">
    <property type="entry name" value="INTEGRAL MEMBRANE PROTEIN (AFU_ORTHOLOGUE AFUA_7G01610)"/>
    <property type="match status" value="1"/>
</dbReference>
<protein>
    <recommendedName>
        <fullName evidence="10">ML-like domain-containing protein</fullName>
    </recommendedName>
</protein>
<feature type="domain" description="ML-like" evidence="10">
    <location>
        <begin position="27"/>
        <end position="168"/>
    </location>
</feature>
<comment type="subcellular location">
    <subcellularLocation>
        <location evidence="1">Membrane</location>
        <topology evidence="1">Multi-pass membrane protein</topology>
    </subcellularLocation>
</comment>
<dbReference type="OMA" id="KSYWWIF"/>
<dbReference type="STRING" id="602072.A0A1R3R8H9"/>